<reference evidence="1 2" key="1">
    <citation type="submission" date="2021-10" db="EMBL/GenBank/DDBJ databases">
        <authorList>
            <person name="Koch H."/>
        </authorList>
    </citation>
    <scope>NUCLEOTIDE SEQUENCE [LARGE SCALE GENOMIC DNA]</scope>
    <source>
        <strain evidence="1">6680</strain>
    </source>
</reference>
<dbReference type="EMBL" id="OU912926">
    <property type="protein sequence ID" value="CAG9932034.1"/>
    <property type="molecule type" value="Genomic_DNA"/>
</dbReference>
<dbReference type="Proteomes" id="UP000839052">
    <property type="component" value="Chromosome"/>
</dbReference>
<proteinExistence type="predicted"/>
<protein>
    <recommendedName>
        <fullName evidence="3">Peptidase family M48</fullName>
    </recommendedName>
</protein>
<evidence type="ECO:0000313" key="1">
    <source>
        <dbReference type="EMBL" id="CAG9932034.1"/>
    </source>
</evidence>
<sequence>MSHYLSSLGLVSLLICLQITVSEAKLNKDIKDVVITRGLRHTNQDQQIVAKAIERANLFLEERKIRLSPSWSNVIKNNSADDDVSVYLVEKRGDDTTTPAWVPKDCHCVFVNPKFLASWAANNSKGIGRMSIDREYFLTYILLHEVGHISKHTSAKVFDESTMNLLNIDKTKEKANEEDADKFAAELLRKYSRQSHVNSASLEANWVISELSKLSWNMQAFRTLDEFGAFALGKPSVYFDNGYSHPNLAWRILKVNYLIQQTEATQALLNSFEEARQRGANPEPLYNYRE</sequence>
<dbReference type="Gene3D" id="1.10.10.2910">
    <property type="match status" value="1"/>
</dbReference>
<name>A0ABN8AH28_9PROT</name>
<accession>A0ABN8AH28</accession>
<evidence type="ECO:0008006" key="3">
    <source>
        <dbReference type="Google" id="ProtNLM"/>
    </source>
</evidence>
<dbReference type="RefSeq" id="WP_239796042.1">
    <property type="nucleotide sequence ID" value="NZ_OU912926.1"/>
</dbReference>
<gene>
    <name evidence="1" type="ORF">NTG6680_0781</name>
</gene>
<organism evidence="1 2">
    <name type="scientific">Candidatus Nitrotoga arctica</name>
    <dbReference type="NCBI Taxonomy" id="453162"/>
    <lineage>
        <taxon>Bacteria</taxon>
        <taxon>Pseudomonadati</taxon>
        <taxon>Pseudomonadota</taxon>
        <taxon>Betaproteobacteria</taxon>
        <taxon>Nitrosomonadales</taxon>
        <taxon>Gallionellaceae</taxon>
        <taxon>Candidatus Nitrotoga</taxon>
    </lineage>
</organism>
<evidence type="ECO:0000313" key="2">
    <source>
        <dbReference type="Proteomes" id="UP000839052"/>
    </source>
</evidence>
<keyword evidence="2" id="KW-1185">Reference proteome</keyword>